<evidence type="ECO:0008006" key="3">
    <source>
        <dbReference type="Google" id="ProtNLM"/>
    </source>
</evidence>
<dbReference type="STRING" id="1231657.A0A1Y1Y5U7"/>
<keyword evidence="2" id="KW-1185">Reference proteome</keyword>
<protein>
    <recommendedName>
        <fullName evidence="3">Thioredoxin-like protein</fullName>
    </recommendedName>
</protein>
<dbReference type="InterPro" id="IPR010634">
    <property type="entry name" value="DUF1223"/>
</dbReference>
<sequence>MAAILTSLLNIFQRKKPAPLACTVNLDNNGQPLAHDPNHVHTSACFIDFEPLAVVELFQSQGCTACPPTVPAILEASMRPNLLLLSYNVTIFDHLGWKDTFASPASDRRQRDWFLTVYMVR</sequence>
<dbReference type="Proteomes" id="UP000193144">
    <property type="component" value="Unassembled WGS sequence"/>
</dbReference>
<dbReference type="EMBL" id="MCFA01000343">
    <property type="protein sequence ID" value="ORX93373.1"/>
    <property type="molecule type" value="Genomic_DNA"/>
</dbReference>
<evidence type="ECO:0000313" key="1">
    <source>
        <dbReference type="EMBL" id="ORX93373.1"/>
    </source>
</evidence>
<gene>
    <name evidence="1" type="ORF">BCR34DRAFT_620362</name>
</gene>
<dbReference type="SUPFAM" id="SSF52833">
    <property type="entry name" value="Thioredoxin-like"/>
    <property type="match status" value="1"/>
</dbReference>
<name>A0A1Y1Y5U7_9PLEO</name>
<dbReference type="PANTHER" id="PTHR36057">
    <property type="match status" value="1"/>
</dbReference>
<dbReference type="AlphaFoldDB" id="A0A1Y1Y5U7"/>
<proteinExistence type="predicted"/>
<organism evidence="1 2">
    <name type="scientific">Clohesyomyces aquaticus</name>
    <dbReference type="NCBI Taxonomy" id="1231657"/>
    <lineage>
        <taxon>Eukaryota</taxon>
        <taxon>Fungi</taxon>
        <taxon>Dikarya</taxon>
        <taxon>Ascomycota</taxon>
        <taxon>Pezizomycotina</taxon>
        <taxon>Dothideomycetes</taxon>
        <taxon>Pleosporomycetidae</taxon>
        <taxon>Pleosporales</taxon>
        <taxon>Lindgomycetaceae</taxon>
        <taxon>Clohesyomyces</taxon>
    </lineage>
</organism>
<reference evidence="1 2" key="1">
    <citation type="submission" date="2016-07" db="EMBL/GenBank/DDBJ databases">
        <title>Pervasive Adenine N6-methylation of Active Genes in Fungi.</title>
        <authorList>
            <consortium name="DOE Joint Genome Institute"/>
            <person name="Mondo S.J."/>
            <person name="Dannebaum R.O."/>
            <person name="Kuo R.C."/>
            <person name="Labutti K."/>
            <person name="Haridas S."/>
            <person name="Kuo A."/>
            <person name="Salamov A."/>
            <person name="Ahrendt S.R."/>
            <person name="Lipzen A."/>
            <person name="Sullivan W."/>
            <person name="Andreopoulos W.B."/>
            <person name="Clum A."/>
            <person name="Lindquist E."/>
            <person name="Daum C."/>
            <person name="Ramamoorthy G.K."/>
            <person name="Gryganskyi A."/>
            <person name="Culley D."/>
            <person name="Magnuson J.K."/>
            <person name="James T.Y."/>
            <person name="O'Malley M.A."/>
            <person name="Stajich J.E."/>
            <person name="Spatafora J.W."/>
            <person name="Visel A."/>
            <person name="Grigoriev I.V."/>
        </authorList>
    </citation>
    <scope>NUCLEOTIDE SEQUENCE [LARGE SCALE GENOMIC DNA]</scope>
    <source>
        <strain evidence="1 2">CBS 115471</strain>
    </source>
</reference>
<accession>A0A1Y1Y5U7</accession>
<comment type="caution">
    <text evidence="1">The sequence shown here is derived from an EMBL/GenBank/DDBJ whole genome shotgun (WGS) entry which is preliminary data.</text>
</comment>
<evidence type="ECO:0000313" key="2">
    <source>
        <dbReference type="Proteomes" id="UP000193144"/>
    </source>
</evidence>
<dbReference type="InterPro" id="IPR036249">
    <property type="entry name" value="Thioredoxin-like_sf"/>
</dbReference>
<dbReference type="PANTHER" id="PTHR36057:SF1">
    <property type="entry name" value="LIPOPROTEIN LIPID ATTACHMENT SITE-LIKE PROTEIN, PUTATIVE (DUF1223)-RELATED"/>
    <property type="match status" value="1"/>
</dbReference>
<dbReference type="Pfam" id="PF06764">
    <property type="entry name" value="DUF1223"/>
    <property type="match status" value="1"/>
</dbReference>
<dbReference type="OrthoDB" id="938668at2759"/>